<feature type="non-terminal residue" evidence="1">
    <location>
        <position position="1"/>
    </location>
</feature>
<name>X0B5Q0_FUSOX</name>
<protein>
    <submittedName>
        <fullName evidence="1">Uncharacterized protein</fullName>
    </submittedName>
</protein>
<gene>
    <name evidence="1" type="ORF">FOQG_18189</name>
</gene>
<proteinExistence type="predicted"/>
<dbReference type="AlphaFoldDB" id="X0B5Q0"/>
<dbReference type="Proteomes" id="UP000030663">
    <property type="component" value="Unassembled WGS sequence"/>
</dbReference>
<organism evidence="1 2">
    <name type="scientific">Fusarium oxysporum f. sp. raphani 54005</name>
    <dbReference type="NCBI Taxonomy" id="1089458"/>
    <lineage>
        <taxon>Eukaryota</taxon>
        <taxon>Fungi</taxon>
        <taxon>Dikarya</taxon>
        <taxon>Ascomycota</taxon>
        <taxon>Pezizomycotina</taxon>
        <taxon>Sordariomycetes</taxon>
        <taxon>Hypocreomycetidae</taxon>
        <taxon>Hypocreales</taxon>
        <taxon>Nectriaceae</taxon>
        <taxon>Fusarium</taxon>
        <taxon>Fusarium oxysporum species complex</taxon>
    </lineage>
</organism>
<keyword evidence="2" id="KW-1185">Reference proteome</keyword>
<dbReference type="EMBL" id="JH658643">
    <property type="protein sequence ID" value="EXK77091.1"/>
    <property type="molecule type" value="Genomic_DNA"/>
</dbReference>
<evidence type="ECO:0000313" key="1">
    <source>
        <dbReference type="EMBL" id="EXK77091.1"/>
    </source>
</evidence>
<reference evidence="1 2" key="1">
    <citation type="submission" date="2011-11" db="EMBL/GenBank/DDBJ databases">
        <title>The Genome Sequence of Fusarium oxysporum PHW815.</title>
        <authorList>
            <consortium name="The Broad Institute Genome Sequencing Platform"/>
            <person name="Ma L.-J."/>
            <person name="Gale L.R."/>
            <person name="Schwartz D.C."/>
            <person name="Zhou S."/>
            <person name="Corby-Kistler H."/>
            <person name="Young S.K."/>
            <person name="Zeng Q."/>
            <person name="Gargeya S."/>
            <person name="Fitzgerald M."/>
            <person name="Haas B."/>
            <person name="Abouelleil A."/>
            <person name="Alvarado L."/>
            <person name="Arachchi H.M."/>
            <person name="Berlin A."/>
            <person name="Brown A."/>
            <person name="Chapman S.B."/>
            <person name="Chen Z."/>
            <person name="Dunbar C."/>
            <person name="Freedman E."/>
            <person name="Gearin G."/>
            <person name="Goldberg J."/>
            <person name="Griggs A."/>
            <person name="Gujja S."/>
            <person name="Heiman D."/>
            <person name="Howarth C."/>
            <person name="Larson L."/>
            <person name="Lui A."/>
            <person name="MacDonald P.J.P."/>
            <person name="Montmayeur A."/>
            <person name="Murphy C."/>
            <person name="Neiman D."/>
            <person name="Pearson M."/>
            <person name="Priest M."/>
            <person name="Roberts A."/>
            <person name="Saif S."/>
            <person name="Shea T."/>
            <person name="Shenoy N."/>
            <person name="Sisk P."/>
            <person name="Stolte C."/>
            <person name="Sykes S."/>
            <person name="Wortman J."/>
            <person name="Nusbaum C."/>
            <person name="Birren B."/>
        </authorList>
    </citation>
    <scope>NUCLEOTIDE SEQUENCE [LARGE SCALE GENOMIC DNA]</scope>
    <source>
        <strain evidence="1 2">54005</strain>
    </source>
</reference>
<accession>X0B5Q0</accession>
<evidence type="ECO:0000313" key="2">
    <source>
        <dbReference type="Proteomes" id="UP000030663"/>
    </source>
</evidence>
<sequence>VILAPAEKVEDLLFGLESLEIFAVKESTSNQVQYMPKNHCEISSAVTSELATESQ</sequence>
<dbReference type="HOGENOM" id="CLU_3037909_0_0_1"/>